<organism evidence="2 3">
    <name type="scientific">Sphaerosporella brunnea</name>
    <dbReference type="NCBI Taxonomy" id="1250544"/>
    <lineage>
        <taxon>Eukaryota</taxon>
        <taxon>Fungi</taxon>
        <taxon>Dikarya</taxon>
        <taxon>Ascomycota</taxon>
        <taxon>Pezizomycotina</taxon>
        <taxon>Pezizomycetes</taxon>
        <taxon>Pezizales</taxon>
        <taxon>Pyronemataceae</taxon>
        <taxon>Sphaerosporella</taxon>
    </lineage>
</organism>
<accession>A0A5J5EFS8</accession>
<comment type="caution">
    <text evidence="2">The sequence shown here is derived from an EMBL/GenBank/DDBJ whole genome shotgun (WGS) entry which is preliminary data.</text>
</comment>
<name>A0A5J5EFS8_9PEZI</name>
<protein>
    <submittedName>
        <fullName evidence="2">Uncharacterized protein</fullName>
    </submittedName>
</protein>
<evidence type="ECO:0000256" key="1">
    <source>
        <dbReference type="SAM" id="MobiDB-lite"/>
    </source>
</evidence>
<reference evidence="2 3" key="1">
    <citation type="submission" date="2019-09" db="EMBL/GenBank/DDBJ databases">
        <title>Draft genome of the ectomycorrhizal ascomycete Sphaerosporella brunnea.</title>
        <authorList>
            <consortium name="DOE Joint Genome Institute"/>
            <person name="Benucci G.M."/>
            <person name="Marozzi G."/>
            <person name="Antonielli L."/>
            <person name="Sanchez S."/>
            <person name="Marco P."/>
            <person name="Wang X."/>
            <person name="Falini L.B."/>
            <person name="Barry K."/>
            <person name="Haridas S."/>
            <person name="Lipzen A."/>
            <person name="Labutti K."/>
            <person name="Grigoriev I.V."/>
            <person name="Murat C."/>
            <person name="Martin F."/>
            <person name="Albertini E."/>
            <person name="Donnini D."/>
            <person name="Bonito G."/>
        </authorList>
    </citation>
    <scope>NUCLEOTIDE SEQUENCE [LARGE SCALE GENOMIC DNA]</scope>
    <source>
        <strain evidence="2 3">Sb_GMNB300</strain>
    </source>
</reference>
<dbReference type="InParanoid" id="A0A5J5EFS8"/>
<keyword evidence="3" id="KW-1185">Reference proteome</keyword>
<feature type="compositionally biased region" description="Low complexity" evidence="1">
    <location>
        <begin position="134"/>
        <end position="152"/>
    </location>
</feature>
<evidence type="ECO:0000313" key="3">
    <source>
        <dbReference type="Proteomes" id="UP000326924"/>
    </source>
</evidence>
<dbReference type="EMBL" id="VXIS01000331">
    <property type="protein sequence ID" value="KAA8894555.1"/>
    <property type="molecule type" value="Genomic_DNA"/>
</dbReference>
<feature type="region of interest" description="Disordered" evidence="1">
    <location>
        <begin position="131"/>
        <end position="157"/>
    </location>
</feature>
<dbReference type="AlphaFoldDB" id="A0A5J5EFS8"/>
<gene>
    <name evidence="2" type="ORF">FN846DRAFT_406995</name>
</gene>
<proteinExistence type="predicted"/>
<sequence length="360" mass="39889">MAPPPRPITRSSGLLSSVSTLPKLTTFREPEFTTWRLNLKDILKLEGLWVYVNNEVKEPFPSATLFNGPQDGCLELRLKMLQASAVIMLAMSREMRATFEDARSGEARRRRGAMEVAGGSMLLVAMTPETSGPATMTATGGQTTTLRSTSRATTHRWMSTSATATTTPGINNGAGTRRRRLLLPRGSWLPLPRRCLRATTSPRRLRSLLLLLLLLLRAPQQRSIGIAPRLVRDRDGNQLLAVLLVGGVHRQDLGRPRLRAVNGVAVEVPRPSLVLPRLLARRPAGRLAPLRLMPPSLRAEKANGTKPRLRRAPVDLAGKAQSKGRERYLIFFSALERTANRNGGLTVSLCQTRGWRKRWE</sequence>
<dbReference type="OrthoDB" id="10679363at2759"/>
<dbReference type="Proteomes" id="UP000326924">
    <property type="component" value="Unassembled WGS sequence"/>
</dbReference>
<evidence type="ECO:0000313" key="2">
    <source>
        <dbReference type="EMBL" id="KAA8894555.1"/>
    </source>
</evidence>